<dbReference type="InterPro" id="IPR029063">
    <property type="entry name" value="SAM-dependent_MTases_sf"/>
</dbReference>
<evidence type="ECO:0000313" key="4">
    <source>
        <dbReference type="Ensembl" id="ENSBGRP00000013858.1"/>
    </source>
</evidence>
<dbReference type="GO" id="GO:0008276">
    <property type="term" value="F:protein methyltransferase activity"/>
    <property type="evidence" value="ECO:0007669"/>
    <property type="project" value="InterPro"/>
</dbReference>
<dbReference type="PANTHER" id="PTHR23108:SF0">
    <property type="entry name" value="METHYLTRANSFERASE-LIKE PROTEIN 22"/>
    <property type="match status" value="1"/>
</dbReference>
<proteinExistence type="predicted"/>
<evidence type="ECO:0000256" key="3">
    <source>
        <dbReference type="SAM" id="MobiDB-lite"/>
    </source>
</evidence>
<protein>
    <submittedName>
        <fullName evidence="4">Methyltransferase 22, Kin17 lysine</fullName>
    </submittedName>
</protein>
<reference evidence="4" key="3">
    <citation type="submission" date="2025-09" db="UniProtKB">
        <authorList>
            <consortium name="Ensembl"/>
        </authorList>
    </citation>
    <scope>IDENTIFICATION</scope>
</reference>
<dbReference type="Proteomes" id="UP000694520">
    <property type="component" value="Chromosome 26"/>
</dbReference>
<keyword evidence="1" id="KW-0489">Methyltransferase</keyword>
<keyword evidence="1" id="KW-0808">Transferase</keyword>
<feature type="region of interest" description="Disordered" evidence="3">
    <location>
        <begin position="65"/>
        <end position="88"/>
    </location>
</feature>
<dbReference type="SUPFAM" id="SSF53335">
    <property type="entry name" value="S-adenosyl-L-methionine-dependent methyltransferases"/>
    <property type="match status" value="1"/>
</dbReference>
<reference evidence="4" key="1">
    <citation type="submission" date="2019-05" db="EMBL/GenBank/DDBJ databases">
        <authorList>
            <person name="Zhang S."/>
            <person name="Liu J."/>
        </authorList>
    </citation>
    <scope>NUCLEOTIDE SEQUENCE [LARGE SCALE GENOMIC DNA]</scope>
</reference>
<organism evidence="4 5">
    <name type="scientific">Bos mutus grunniens</name>
    <name type="common">Wild yak</name>
    <name type="synonym">Bos grunniens</name>
    <dbReference type="NCBI Taxonomy" id="30521"/>
    <lineage>
        <taxon>Eukaryota</taxon>
        <taxon>Metazoa</taxon>
        <taxon>Chordata</taxon>
        <taxon>Craniata</taxon>
        <taxon>Vertebrata</taxon>
        <taxon>Euteleostomi</taxon>
        <taxon>Mammalia</taxon>
        <taxon>Eutheria</taxon>
        <taxon>Laurasiatheria</taxon>
        <taxon>Artiodactyla</taxon>
        <taxon>Ruminantia</taxon>
        <taxon>Pecora</taxon>
        <taxon>Bovidae</taxon>
        <taxon>Bovinae</taxon>
        <taxon>Bos</taxon>
    </lineage>
</organism>
<dbReference type="Ensembl" id="ENSBGRT00000015979.1">
    <property type="protein sequence ID" value="ENSBGRP00000013858.1"/>
    <property type="gene ID" value="ENSBGRG00000008284.1"/>
</dbReference>
<evidence type="ECO:0000256" key="2">
    <source>
        <dbReference type="ARBA" id="ARBA00022691"/>
    </source>
</evidence>
<dbReference type="AlphaFoldDB" id="A0A8B9X1C4"/>
<dbReference type="GO" id="GO:0005634">
    <property type="term" value="C:nucleus"/>
    <property type="evidence" value="ECO:0007669"/>
    <property type="project" value="TreeGrafter"/>
</dbReference>
<dbReference type="InterPro" id="IPR038899">
    <property type="entry name" value="METTL22"/>
</dbReference>
<dbReference type="Pfam" id="PF10294">
    <property type="entry name" value="Methyltransf_16"/>
    <property type="match status" value="1"/>
</dbReference>
<keyword evidence="2" id="KW-0949">S-adenosyl-L-methionine</keyword>
<keyword evidence="5" id="KW-1185">Reference proteome</keyword>
<dbReference type="InterPro" id="IPR019410">
    <property type="entry name" value="Methyltransf_16"/>
</dbReference>
<gene>
    <name evidence="4" type="primary">METTL22</name>
</gene>
<dbReference type="GeneTree" id="ENSGT00510000048539"/>
<evidence type="ECO:0000313" key="5">
    <source>
        <dbReference type="Proteomes" id="UP000694520"/>
    </source>
</evidence>
<dbReference type="Gene3D" id="3.40.50.150">
    <property type="entry name" value="Vaccinia Virus protein VP39"/>
    <property type="match status" value="1"/>
</dbReference>
<reference evidence="4" key="2">
    <citation type="submission" date="2025-08" db="UniProtKB">
        <authorList>
            <consortium name="Ensembl"/>
        </authorList>
    </citation>
    <scope>IDENTIFICATION</scope>
</reference>
<evidence type="ECO:0000256" key="1">
    <source>
        <dbReference type="ARBA" id="ARBA00022603"/>
    </source>
</evidence>
<dbReference type="PANTHER" id="PTHR23108">
    <property type="entry name" value="METHYLTRANSFERASE-RELATED"/>
    <property type="match status" value="1"/>
</dbReference>
<sequence length="417" mass="45827">MVTVEPRPWSLAPALAMDEITFRSDTVLSDVHLYTPNQRRLMVRLNGMGQPVFLSQFKLLWDRDSQTDSGAEGGDHTEGTPPAGTICNRVGASFQAGASTTTPEGLAAQLDEDGDLDVVRRPRAASASEPPGPPRDKVHPTILTQEEDDVLGDEALESSPYNVIKIEHTMATPLEDVGKQVGRSRPLPVALQGLLIASSHPPFLPPSPLQVWRGALLLADYILFQRDLFQGRTVLELGAGTGLASIIAATVAQTVYCTDVGADLLAMCQRNIALNSHLLASGDPEVPFSWSEEDISHLYGHTTILLAAEVFYDDDLTDAVFKTLSRLAHKLKNACTAILSVEKRLNFTLRHLDVTCEAYDHFRGWLRRLEGLAGGRLRFTVEPVDASFPQLLVYERIQQLPPFLWACEDQAWLQEEG</sequence>
<accession>A0A8B9X1C4</accession>
<name>A0A8B9X1C4_BOSMU</name>
<dbReference type="GO" id="GO:0032259">
    <property type="term" value="P:methylation"/>
    <property type="evidence" value="ECO:0007669"/>
    <property type="project" value="UniProtKB-KW"/>
</dbReference>